<dbReference type="EMBL" id="FP236843">
    <property type="protein sequence ID" value="CAX58692.1"/>
    <property type="molecule type" value="Genomic_DNA"/>
</dbReference>
<protein>
    <submittedName>
        <fullName evidence="2">Hydrolase, alpha/beta fold family protein</fullName>
    </submittedName>
</protein>
<dbReference type="PRINTS" id="PR00111">
    <property type="entry name" value="ABHYDROLASE"/>
</dbReference>
<keyword evidence="2" id="KW-0378">Hydrolase</keyword>
<dbReference type="SUPFAM" id="SSF53474">
    <property type="entry name" value="alpha/beta-Hydrolases"/>
    <property type="match status" value="1"/>
</dbReference>
<dbReference type="Pfam" id="PF00561">
    <property type="entry name" value="Abhydrolase_1"/>
    <property type="match status" value="1"/>
</dbReference>
<dbReference type="RefSeq" id="WP_013201189.1">
    <property type="nucleotide sequence ID" value="NC_014306.1"/>
</dbReference>
<sequence>MPSIMTNGILTHYEIQGTGPAIVFVSGLGGTAAYWQPQIAAFAKDFTVLTYDQRGSGTTEHPAGPYSIETLVDDLFCLLSELKLERPILIGHSTGGAIGQILAARHPDLLAGMVMYASWAKSDRHFNWCFRMRRALLVGSTVEEYVHGSALFLYPPDHVRANAEVLSPALLASAAKFPQREVVLSRIDAIMAHDAIACLPLIAIPTLVLCAQDDVLTPPYQSRLLAEGIAGSELKIVPQGGHSLSETEPALFNQITFGFVAAIHSPANGGAYEQPRIA</sequence>
<dbReference type="Gene3D" id="3.40.50.1820">
    <property type="entry name" value="alpha/beta hydrolase"/>
    <property type="match status" value="1"/>
</dbReference>
<dbReference type="PANTHER" id="PTHR43798">
    <property type="entry name" value="MONOACYLGLYCEROL LIPASE"/>
    <property type="match status" value="1"/>
</dbReference>
<dbReference type="GO" id="GO:0016787">
    <property type="term" value="F:hydrolase activity"/>
    <property type="evidence" value="ECO:0007669"/>
    <property type="project" value="UniProtKB-KW"/>
</dbReference>
<dbReference type="AlphaFoldDB" id="D8MPD5"/>
<dbReference type="InterPro" id="IPR029058">
    <property type="entry name" value="AB_hydrolase_fold"/>
</dbReference>
<dbReference type="Proteomes" id="UP000008793">
    <property type="component" value="Chromosome"/>
</dbReference>
<evidence type="ECO:0000313" key="3">
    <source>
        <dbReference type="Proteomes" id="UP000008793"/>
    </source>
</evidence>
<dbReference type="HOGENOM" id="CLU_020336_50_1_6"/>
<dbReference type="InterPro" id="IPR000073">
    <property type="entry name" value="AB_hydrolase_1"/>
</dbReference>
<gene>
    <name evidence="2" type="ordered locus">EbC_11610</name>
</gene>
<evidence type="ECO:0000259" key="1">
    <source>
        <dbReference type="Pfam" id="PF00561"/>
    </source>
</evidence>
<evidence type="ECO:0000313" key="2">
    <source>
        <dbReference type="EMBL" id="CAX58692.1"/>
    </source>
</evidence>
<keyword evidence="3" id="KW-1185">Reference proteome</keyword>
<dbReference type="KEGG" id="ebi:EbC_11610"/>
<dbReference type="eggNOG" id="COG2021">
    <property type="taxonomic scope" value="Bacteria"/>
</dbReference>
<name>D8MPD5_ERWBE</name>
<accession>D8MPD5</accession>
<organism evidence="3">
    <name type="scientific">Erwinia billingiae (strain Eb661)</name>
    <dbReference type="NCBI Taxonomy" id="634500"/>
    <lineage>
        <taxon>Bacteria</taxon>
        <taxon>Pseudomonadati</taxon>
        <taxon>Pseudomonadota</taxon>
        <taxon>Gammaproteobacteria</taxon>
        <taxon>Enterobacterales</taxon>
        <taxon>Erwiniaceae</taxon>
        <taxon>Erwinia</taxon>
    </lineage>
</organism>
<dbReference type="InterPro" id="IPR050266">
    <property type="entry name" value="AB_hydrolase_sf"/>
</dbReference>
<proteinExistence type="predicted"/>
<reference evidence="2 3" key="1">
    <citation type="journal article" date="2010" name="BMC Genomics">
        <title>Genome comparison of the epiphytic bacteria Erwinia billingiae and E. tasmaniensis with the pear pathogen E. pyrifoliae.</title>
        <authorList>
            <person name="Kube M."/>
            <person name="Migdoll A.M."/>
            <person name="Gehring I."/>
            <person name="Heitmann K."/>
            <person name="Mayer Y."/>
            <person name="Kuhl H."/>
            <person name="Knaust F."/>
            <person name="Geider K."/>
            <person name="Reinhardt R."/>
        </authorList>
    </citation>
    <scope>NUCLEOTIDE SEQUENCE [LARGE SCALE GENOMIC DNA]</scope>
    <source>
        <strain evidence="2 3">Eb661</strain>
    </source>
</reference>
<dbReference type="GeneID" id="90511180"/>
<dbReference type="STRING" id="634500.EbC_11610"/>
<feature type="domain" description="AB hydrolase-1" evidence="1">
    <location>
        <begin position="20"/>
        <end position="126"/>
    </location>
</feature>